<sequence length="127" mass="14782">MVCREQFEQSRRCRIDSCDRKIVFPSENQVTVLEYIFERIPISIWSSPLVFTTIQVKRDAGRVGCGRLSEATNCCLIHLRWQHHSFQVYPLVGCHERCWIIRRREAVTTPGDPRIPLVVPLRSGVQC</sequence>
<dbReference type="EMBL" id="AOJJ01000013">
    <property type="protein sequence ID" value="EMA72622.1"/>
    <property type="molecule type" value="Genomic_DNA"/>
</dbReference>
<evidence type="ECO:0000313" key="1">
    <source>
        <dbReference type="EMBL" id="EMA72622.1"/>
    </source>
</evidence>
<dbReference type="AlphaFoldDB" id="M0PRJ5"/>
<reference evidence="1 2" key="1">
    <citation type="journal article" date="2014" name="PLoS Genet.">
        <title>Phylogenetically driven sequencing of extremely halophilic archaea reveals strategies for static and dynamic osmo-response.</title>
        <authorList>
            <person name="Becker E.A."/>
            <person name="Seitzer P.M."/>
            <person name="Tritt A."/>
            <person name="Larsen D."/>
            <person name="Krusor M."/>
            <person name="Yao A.I."/>
            <person name="Wu D."/>
            <person name="Madern D."/>
            <person name="Eisen J.A."/>
            <person name="Darling A.E."/>
            <person name="Facciotti M.T."/>
        </authorList>
    </citation>
    <scope>NUCLEOTIDE SEQUENCE [LARGE SCALE GENOMIC DNA]</scope>
    <source>
        <strain evidence="1 2">JCM 13916</strain>
    </source>
</reference>
<protein>
    <submittedName>
        <fullName evidence="1">Uncharacterized protein</fullName>
    </submittedName>
</protein>
<dbReference type="Proteomes" id="UP000011528">
    <property type="component" value="Unassembled WGS sequence"/>
</dbReference>
<gene>
    <name evidence="1" type="ORF">C462_00681</name>
</gene>
<organism evidence="1 2">
    <name type="scientific">Halorubrum distributum JCM 13916</name>
    <dbReference type="NCBI Taxonomy" id="1230455"/>
    <lineage>
        <taxon>Archaea</taxon>
        <taxon>Methanobacteriati</taxon>
        <taxon>Methanobacteriota</taxon>
        <taxon>Stenosarchaea group</taxon>
        <taxon>Halobacteria</taxon>
        <taxon>Halobacteriales</taxon>
        <taxon>Haloferacaceae</taxon>
        <taxon>Halorubrum</taxon>
        <taxon>Halorubrum distributum group</taxon>
    </lineage>
</organism>
<proteinExistence type="predicted"/>
<evidence type="ECO:0000313" key="2">
    <source>
        <dbReference type="Proteomes" id="UP000011528"/>
    </source>
</evidence>
<comment type="caution">
    <text evidence="1">The sequence shown here is derived from an EMBL/GenBank/DDBJ whole genome shotgun (WGS) entry which is preliminary data.</text>
</comment>
<name>M0PRJ5_9EURY</name>
<accession>M0PRJ5</accession>